<dbReference type="InterPro" id="IPR036736">
    <property type="entry name" value="ACP-like_sf"/>
</dbReference>
<comment type="caution">
    <text evidence="7">The sequence shown here is derived from an EMBL/GenBank/DDBJ whole genome shotgun (WGS) entry which is preliminary data.</text>
</comment>
<evidence type="ECO:0000259" key="6">
    <source>
        <dbReference type="PROSITE" id="PS50075"/>
    </source>
</evidence>
<dbReference type="GO" id="GO:0008610">
    <property type="term" value="P:lipid biosynthetic process"/>
    <property type="evidence" value="ECO:0007669"/>
    <property type="project" value="UniProtKB-ARBA"/>
</dbReference>
<dbReference type="PROSITE" id="PS00012">
    <property type="entry name" value="PHOSPHOPANTETHEINE"/>
    <property type="match status" value="1"/>
</dbReference>
<dbReference type="Pfam" id="PF00668">
    <property type="entry name" value="Condensation"/>
    <property type="match status" value="2"/>
</dbReference>
<evidence type="ECO:0000256" key="2">
    <source>
        <dbReference type="ARBA" id="ARBA00006432"/>
    </source>
</evidence>
<dbReference type="InterPro" id="IPR010071">
    <property type="entry name" value="AA_adenyl_dom"/>
</dbReference>
<dbReference type="Gene3D" id="3.30.559.30">
    <property type="entry name" value="Nonribosomal peptide synthetase, condensation domain"/>
    <property type="match status" value="2"/>
</dbReference>
<dbReference type="NCBIfam" id="TIGR01733">
    <property type="entry name" value="AA-adenyl-dom"/>
    <property type="match status" value="1"/>
</dbReference>
<feature type="domain" description="Carrier" evidence="6">
    <location>
        <begin position="974"/>
        <end position="1051"/>
    </location>
</feature>
<dbReference type="STRING" id="1009370.ALO_00925"/>
<dbReference type="SUPFAM" id="SSF52777">
    <property type="entry name" value="CoA-dependent acyltransferases"/>
    <property type="match status" value="4"/>
</dbReference>
<dbReference type="InterPro" id="IPR006162">
    <property type="entry name" value="Ppantetheine_attach_site"/>
</dbReference>
<dbReference type="PANTHER" id="PTHR45527:SF1">
    <property type="entry name" value="FATTY ACID SYNTHASE"/>
    <property type="match status" value="1"/>
</dbReference>
<name>F7NDS8_9FIRM</name>
<dbReference type="OrthoDB" id="9778383at2"/>
<dbReference type="InterPro" id="IPR009081">
    <property type="entry name" value="PP-bd_ACP"/>
</dbReference>
<dbReference type="SUPFAM" id="SSF56801">
    <property type="entry name" value="Acetyl-CoA synthetase-like"/>
    <property type="match status" value="1"/>
</dbReference>
<evidence type="ECO:0000256" key="4">
    <source>
        <dbReference type="ARBA" id="ARBA00022553"/>
    </source>
</evidence>
<evidence type="ECO:0000256" key="5">
    <source>
        <dbReference type="ARBA" id="ARBA00023194"/>
    </source>
</evidence>
<dbReference type="Gene3D" id="1.10.1200.10">
    <property type="entry name" value="ACP-like"/>
    <property type="match status" value="1"/>
</dbReference>
<dbReference type="GO" id="GO:0017000">
    <property type="term" value="P:antibiotic biosynthetic process"/>
    <property type="evidence" value="ECO:0007669"/>
    <property type="project" value="UniProtKB-KW"/>
</dbReference>
<dbReference type="CDD" id="cd19543">
    <property type="entry name" value="DCL_NRPS"/>
    <property type="match status" value="1"/>
</dbReference>
<dbReference type="FunFam" id="3.40.50.980:FF:000001">
    <property type="entry name" value="Non-ribosomal peptide synthetase"/>
    <property type="match status" value="1"/>
</dbReference>
<reference evidence="7 8" key="1">
    <citation type="journal article" date="2011" name="EMBO J.">
        <title>Structural diversity of bacterial flagellar motors.</title>
        <authorList>
            <person name="Chen S."/>
            <person name="Beeby M."/>
            <person name="Murphy G.E."/>
            <person name="Leadbetter J.R."/>
            <person name="Hendrixson D.R."/>
            <person name="Briegel A."/>
            <person name="Li Z."/>
            <person name="Shi J."/>
            <person name="Tocheva E.I."/>
            <person name="Muller A."/>
            <person name="Dobro M.J."/>
            <person name="Jensen G.J."/>
        </authorList>
    </citation>
    <scope>NUCLEOTIDE SEQUENCE [LARGE SCALE GENOMIC DNA]</scope>
    <source>
        <strain evidence="7 8">DSM 6540</strain>
    </source>
</reference>
<accession>F7NDS8</accession>
<dbReference type="CDD" id="cd19531">
    <property type="entry name" value="LCL_NRPS-like"/>
    <property type="match status" value="1"/>
</dbReference>
<dbReference type="PROSITE" id="PS00455">
    <property type="entry name" value="AMP_BINDING"/>
    <property type="match status" value="1"/>
</dbReference>
<comment type="cofactor">
    <cofactor evidence="1">
        <name>pantetheine 4'-phosphate</name>
        <dbReference type="ChEBI" id="CHEBI:47942"/>
    </cofactor>
</comment>
<protein>
    <submittedName>
        <fullName evidence="7">Tyrocidine synthetase II</fullName>
    </submittedName>
</protein>
<dbReference type="InterPro" id="IPR023213">
    <property type="entry name" value="CAT-like_dom_sf"/>
</dbReference>
<dbReference type="FunFam" id="2.30.38.10:FF:000001">
    <property type="entry name" value="Non-ribosomal peptide synthetase PvdI"/>
    <property type="match status" value="1"/>
</dbReference>
<dbReference type="EMBL" id="AFGF01000012">
    <property type="protein sequence ID" value="EGO65799.1"/>
    <property type="molecule type" value="Genomic_DNA"/>
</dbReference>
<dbReference type="InterPro" id="IPR045851">
    <property type="entry name" value="AMP-bd_C_sf"/>
</dbReference>
<dbReference type="Gene3D" id="3.30.300.30">
    <property type="match status" value="1"/>
</dbReference>
<dbReference type="GO" id="GO:0003824">
    <property type="term" value="F:catalytic activity"/>
    <property type="evidence" value="ECO:0007669"/>
    <property type="project" value="InterPro"/>
</dbReference>
<dbReference type="SUPFAM" id="SSF47336">
    <property type="entry name" value="ACP-like"/>
    <property type="match status" value="1"/>
</dbReference>
<dbReference type="PANTHER" id="PTHR45527">
    <property type="entry name" value="NONRIBOSOMAL PEPTIDE SYNTHETASE"/>
    <property type="match status" value="1"/>
</dbReference>
<dbReference type="PROSITE" id="PS50075">
    <property type="entry name" value="CARRIER"/>
    <property type="match status" value="1"/>
</dbReference>
<dbReference type="InterPro" id="IPR025110">
    <property type="entry name" value="AMP-bd_C"/>
</dbReference>
<dbReference type="FunFam" id="3.30.559.10:FF:000012">
    <property type="entry name" value="Non-ribosomal peptide synthetase"/>
    <property type="match status" value="1"/>
</dbReference>
<dbReference type="FunFam" id="3.40.50.12780:FF:000012">
    <property type="entry name" value="Non-ribosomal peptide synthetase"/>
    <property type="match status" value="1"/>
</dbReference>
<dbReference type="Gene3D" id="2.30.38.10">
    <property type="entry name" value="Luciferase, Domain 3"/>
    <property type="match status" value="1"/>
</dbReference>
<comment type="similarity">
    <text evidence="2">Belongs to the ATP-dependent AMP-binding enzyme family.</text>
</comment>
<keyword evidence="4" id="KW-0597">Phosphoprotein</keyword>
<dbReference type="Gene3D" id="3.30.559.10">
    <property type="entry name" value="Chloramphenicol acetyltransferase-like domain"/>
    <property type="match status" value="2"/>
</dbReference>
<sequence length="1505" mass="167628">MDHPSKPDKQGDIKANIKKIFALSPMQKGMLFHALLDSQSPAYFEQVVFFINGKLDRELVQASFRKLIERHDVFRTVFVYEKVSSPVQVVLKTRDGSIAYHDVSGLSEPEKAAFVDTYKSGDKAKGFDLTKDIPLRVALIKINEDAYQLIWSFHHIIMDGWCMGIILREFFAIYGALKDGRSPGLSEAYPYSGYIKWLEDQDQGAAASYWKEYTGGCEAHALPAKNGGLRRQGEYQPAEAVFQIGAGTHKNLEDIAAKNHVTLNTVLQTLWGIVLQRYANTDDVVFGAVVSGRPHEIAGVESIVGLFINTLPVRIKGGGTKLFAALLAEVQQAAVESEQYSYYPLADIQAGSGVKGALFDHIMAFENYPMEEVLHAGPDAALGFAIDGVEAFEQTNYDLNVVIAPGNELGVKFSYNALAFRRDFIEQLAGHFKAALAGVTGNPDLMIKDIDILTAEERRQLLDDFNHTQREYPKNKTVQELFEEQAARTPDNAAAVYQERRLTCRELNERANQLARLLWNRGVQANSIVGILAERSPELLIGILAIVKAGGAYLPIDPEYPPERISYMLADSGAGICLTQRHLAAAIDFSGEVIALDDPDLYQGDPSNLPRQNTPQDLAYVIYTSGSTGKPKGVEIRHASLVNLICWHRRVYEITPADRGTLLAGQAFDASVWEIWPYLTAGAGIYIPDSETRASVTGLIQWLKDNRISVSFMPTPMAEVLLAEEWPEDMSLRALLTGGDKLRCRPDKKMPFTLLNHYGPTENTVVTTWAAVDPAAPQDVLPTIGRPVDNTKIYILDSCDRLQPVGAPGELCISGDGLARGYLNRPELTAEKFVPNPFLPGEKMYRTGDLASWLPDGDIEFLGRIDHQVKIRGFRIELGEIEAELLKHPSVRESVVSAKGDPAGNQYLCAYLVPAEQLPVADLRAYLAKALPEYMIPAVFIQLDNMPLTPNGKIDRRALPEPEGDFHTGTAYVAPRTETEQRMARIWQDVLGTAKAGIGIEDNFFELGGHSLKAVTLASRLHKEFGVEVPLRKVFERPTIKELARYCEGAGQSGYTAISPAAEQAYYPASSAQRRMFILNQLNSGDTAYNMPAAFRVEGDLDTIRFTEALQGLVRRHEILRTSFELADGELVQKIHEEVNFTVEFLRSKEEAIPAVIKKFIRPFVLQAAPLFRVGLVKISDHKHVVLFDMHHIASDGVTMGILVRELMCLYDDKPLPELRIQYKDFSVWQNNLQQTGGFRRQEQYWLQTFDGDLPVLNMPLDYPRPSARSLAGERLRQTVGEEVTAALHNLAGQTGTTLYMVLLAAYTILLSKHSGQEDIIVGSPVAGRPHADLENIAGMFVNTLAMRNYPAGHKSFREFLDEVGKNALAAFEHQEYPFEELVNKLAIPRDAGRNPLFDALFSLQNIDIAELMIGDLTFIPYEFENKTAKFDLNLLVMKKDNRLELMLTYDAKLFKAATAVRILQDFVKILQAITEDSGIVLNRIALAEQYSKRKAIKQDLSFNL</sequence>
<keyword evidence="3" id="KW-0596">Phosphopantetheine</keyword>
<dbReference type="FunFam" id="3.30.300.30:FF:000010">
    <property type="entry name" value="Enterobactin synthetase component F"/>
    <property type="match status" value="1"/>
</dbReference>
<dbReference type="FunFam" id="1.10.1200.10:FF:000005">
    <property type="entry name" value="Nonribosomal peptide synthetase 1"/>
    <property type="match status" value="1"/>
</dbReference>
<keyword evidence="8" id="KW-1185">Reference proteome</keyword>
<dbReference type="Pfam" id="PF00550">
    <property type="entry name" value="PP-binding"/>
    <property type="match status" value="1"/>
</dbReference>
<dbReference type="GO" id="GO:0031177">
    <property type="term" value="F:phosphopantetheine binding"/>
    <property type="evidence" value="ECO:0007669"/>
    <property type="project" value="InterPro"/>
</dbReference>
<dbReference type="GO" id="GO:0005829">
    <property type="term" value="C:cytosol"/>
    <property type="evidence" value="ECO:0007669"/>
    <property type="project" value="TreeGrafter"/>
</dbReference>
<dbReference type="InterPro" id="IPR000873">
    <property type="entry name" value="AMP-dep_synth/lig_dom"/>
</dbReference>
<dbReference type="InterPro" id="IPR020806">
    <property type="entry name" value="PKS_PP-bd"/>
</dbReference>
<dbReference type="RefSeq" id="WP_004091848.1">
    <property type="nucleotide sequence ID" value="NZ_AFGF01000012.1"/>
</dbReference>
<dbReference type="Proteomes" id="UP000003240">
    <property type="component" value="Unassembled WGS sequence"/>
</dbReference>
<dbReference type="Gene3D" id="3.40.50.980">
    <property type="match status" value="2"/>
</dbReference>
<gene>
    <name evidence="7" type="ORF">ALO_00925</name>
</gene>
<dbReference type="GO" id="GO:0043041">
    <property type="term" value="P:amino acid activation for nonribosomal peptide biosynthetic process"/>
    <property type="evidence" value="ECO:0007669"/>
    <property type="project" value="TreeGrafter"/>
</dbReference>
<evidence type="ECO:0000313" key="8">
    <source>
        <dbReference type="Proteomes" id="UP000003240"/>
    </source>
</evidence>
<evidence type="ECO:0000256" key="3">
    <source>
        <dbReference type="ARBA" id="ARBA00022450"/>
    </source>
</evidence>
<dbReference type="InterPro" id="IPR001242">
    <property type="entry name" value="Condensation_dom"/>
</dbReference>
<dbReference type="GO" id="GO:0044550">
    <property type="term" value="P:secondary metabolite biosynthetic process"/>
    <property type="evidence" value="ECO:0007669"/>
    <property type="project" value="UniProtKB-ARBA"/>
</dbReference>
<keyword evidence="5" id="KW-0045">Antibiotic biosynthesis</keyword>
<organism evidence="7 8">
    <name type="scientific">Acetonema longum DSM 6540</name>
    <dbReference type="NCBI Taxonomy" id="1009370"/>
    <lineage>
        <taxon>Bacteria</taxon>
        <taxon>Bacillati</taxon>
        <taxon>Bacillota</taxon>
        <taxon>Negativicutes</taxon>
        <taxon>Acetonemataceae</taxon>
        <taxon>Acetonema</taxon>
    </lineage>
</organism>
<dbReference type="InterPro" id="IPR020845">
    <property type="entry name" value="AMP-binding_CS"/>
</dbReference>
<dbReference type="eggNOG" id="COG1020">
    <property type="taxonomic scope" value="Bacteria"/>
</dbReference>
<dbReference type="Pfam" id="PF00501">
    <property type="entry name" value="AMP-binding"/>
    <property type="match status" value="1"/>
</dbReference>
<dbReference type="Pfam" id="PF13193">
    <property type="entry name" value="AMP-binding_C"/>
    <property type="match status" value="1"/>
</dbReference>
<proteinExistence type="inferred from homology"/>
<evidence type="ECO:0000256" key="1">
    <source>
        <dbReference type="ARBA" id="ARBA00001957"/>
    </source>
</evidence>
<evidence type="ECO:0000313" key="7">
    <source>
        <dbReference type="EMBL" id="EGO65799.1"/>
    </source>
</evidence>
<dbReference type="SMART" id="SM00823">
    <property type="entry name" value="PKS_PP"/>
    <property type="match status" value="1"/>
</dbReference>